<dbReference type="EMBL" id="CASHTH010003338">
    <property type="protein sequence ID" value="CAI8043575.1"/>
    <property type="molecule type" value="Genomic_DNA"/>
</dbReference>
<feature type="region of interest" description="Disordered" evidence="1">
    <location>
        <begin position="1"/>
        <end position="56"/>
    </location>
</feature>
<sequence>MHLKSTRGPIDVLVCPEIEDDRPPSPSPSTHADHTPYTSCDESTTPHKLTMSQQHQDFSNLSSSSAAVAAAGLISADENDVSLSSIADAAPDDLDCLLSGLGQLDPGVLLPSLASFESLSPPLQDGDFNFGLDVTEGIGDLFDL</sequence>
<name>A0AA35T882_GEOBA</name>
<comment type="caution">
    <text evidence="2">The sequence shown here is derived from an EMBL/GenBank/DDBJ whole genome shotgun (WGS) entry which is preliminary data.</text>
</comment>
<proteinExistence type="predicted"/>
<feature type="compositionally biased region" description="Polar residues" evidence="1">
    <location>
        <begin position="36"/>
        <end position="56"/>
    </location>
</feature>
<dbReference type="Proteomes" id="UP001174909">
    <property type="component" value="Unassembled WGS sequence"/>
</dbReference>
<gene>
    <name evidence="2" type="ORF">GBAR_LOCUS24171</name>
</gene>
<evidence type="ECO:0000313" key="3">
    <source>
        <dbReference type="Proteomes" id="UP001174909"/>
    </source>
</evidence>
<protein>
    <submittedName>
        <fullName evidence="2">Uncharacterized protein</fullName>
    </submittedName>
</protein>
<accession>A0AA35T882</accession>
<organism evidence="2 3">
    <name type="scientific">Geodia barretti</name>
    <name type="common">Barrett's horny sponge</name>
    <dbReference type="NCBI Taxonomy" id="519541"/>
    <lineage>
        <taxon>Eukaryota</taxon>
        <taxon>Metazoa</taxon>
        <taxon>Porifera</taxon>
        <taxon>Demospongiae</taxon>
        <taxon>Heteroscleromorpha</taxon>
        <taxon>Tetractinellida</taxon>
        <taxon>Astrophorina</taxon>
        <taxon>Geodiidae</taxon>
        <taxon>Geodia</taxon>
    </lineage>
</organism>
<keyword evidence="3" id="KW-1185">Reference proteome</keyword>
<dbReference type="AlphaFoldDB" id="A0AA35T882"/>
<evidence type="ECO:0000313" key="2">
    <source>
        <dbReference type="EMBL" id="CAI8043575.1"/>
    </source>
</evidence>
<evidence type="ECO:0000256" key="1">
    <source>
        <dbReference type="SAM" id="MobiDB-lite"/>
    </source>
</evidence>
<reference evidence="2" key="1">
    <citation type="submission" date="2023-03" db="EMBL/GenBank/DDBJ databases">
        <authorList>
            <person name="Steffen K."/>
            <person name="Cardenas P."/>
        </authorList>
    </citation>
    <scope>NUCLEOTIDE SEQUENCE</scope>
</reference>